<reference evidence="1" key="1">
    <citation type="submission" date="2021-05" db="EMBL/GenBank/DDBJ databases">
        <authorList>
            <person name="Alioto T."/>
            <person name="Alioto T."/>
            <person name="Gomez Garrido J."/>
        </authorList>
    </citation>
    <scope>NUCLEOTIDE SEQUENCE</scope>
</reference>
<proteinExistence type="predicted"/>
<protein>
    <submittedName>
        <fullName evidence="1">Uncharacterized protein</fullName>
    </submittedName>
</protein>
<accession>A0A8D8TVD0</accession>
<name>A0A8D8TVD0_9HEMI</name>
<organism evidence="1">
    <name type="scientific">Cacopsylla melanoneura</name>
    <dbReference type="NCBI Taxonomy" id="428564"/>
    <lineage>
        <taxon>Eukaryota</taxon>
        <taxon>Metazoa</taxon>
        <taxon>Ecdysozoa</taxon>
        <taxon>Arthropoda</taxon>
        <taxon>Hexapoda</taxon>
        <taxon>Insecta</taxon>
        <taxon>Pterygota</taxon>
        <taxon>Neoptera</taxon>
        <taxon>Paraneoptera</taxon>
        <taxon>Hemiptera</taxon>
        <taxon>Sternorrhyncha</taxon>
        <taxon>Psylloidea</taxon>
        <taxon>Psyllidae</taxon>
        <taxon>Psyllinae</taxon>
        <taxon>Cacopsylla</taxon>
    </lineage>
</organism>
<dbReference type="AlphaFoldDB" id="A0A8D8TVD0"/>
<evidence type="ECO:0000313" key="1">
    <source>
        <dbReference type="EMBL" id="CAG6694598.1"/>
    </source>
</evidence>
<dbReference type="EMBL" id="HBUF01318916">
    <property type="protein sequence ID" value="CAG6694598.1"/>
    <property type="molecule type" value="Transcribed_RNA"/>
</dbReference>
<sequence>MRTKLRLASNSPSLLLYTMGISNIQYLPSTKVSPKMFTLNGNSTNNRRIPHTLTVQNEVWLAFQHISLKSIRTFFIADFGEKLRSFVAAVVSCSHYQLIPLEQQW</sequence>